<feature type="transmembrane region" description="Helical" evidence="6">
    <location>
        <begin position="91"/>
        <end position="123"/>
    </location>
</feature>
<feature type="transmembrane region" description="Helical" evidence="6">
    <location>
        <begin position="291"/>
        <end position="311"/>
    </location>
</feature>
<feature type="transmembrane region" description="Helical" evidence="6">
    <location>
        <begin position="129"/>
        <end position="149"/>
    </location>
</feature>
<dbReference type="InterPro" id="IPR002293">
    <property type="entry name" value="AA/rel_permease1"/>
</dbReference>
<feature type="transmembrane region" description="Helical" evidence="6">
    <location>
        <begin position="390"/>
        <end position="409"/>
    </location>
</feature>
<dbReference type="EMBL" id="RAHH01000027">
    <property type="protein sequence ID" value="RJT39824.1"/>
    <property type="molecule type" value="Genomic_DNA"/>
</dbReference>
<evidence type="ECO:0000256" key="4">
    <source>
        <dbReference type="ARBA" id="ARBA00022989"/>
    </source>
</evidence>
<gene>
    <name evidence="7" type="ORF">D6C13_19835</name>
</gene>
<feature type="transmembrane region" description="Helical" evidence="6">
    <location>
        <begin position="21"/>
        <end position="42"/>
    </location>
</feature>
<dbReference type="GO" id="GO:0055085">
    <property type="term" value="P:transmembrane transport"/>
    <property type="evidence" value="ECO:0007669"/>
    <property type="project" value="InterPro"/>
</dbReference>
<dbReference type="GO" id="GO:0016020">
    <property type="term" value="C:membrane"/>
    <property type="evidence" value="ECO:0007669"/>
    <property type="project" value="UniProtKB-SubCell"/>
</dbReference>
<feature type="transmembrane region" description="Helical" evidence="6">
    <location>
        <begin position="235"/>
        <end position="255"/>
    </location>
</feature>
<evidence type="ECO:0000256" key="1">
    <source>
        <dbReference type="ARBA" id="ARBA00004651"/>
    </source>
</evidence>
<evidence type="ECO:0000256" key="3">
    <source>
        <dbReference type="ARBA" id="ARBA00022692"/>
    </source>
</evidence>
<name>A0A419N4H4_9GAMM</name>
<proteinExistence type="predicted"/>
<dbReference type="Pfam" id="PF13520">
    <property type="entry name" value="AA_permease_2"/>
    <property type="match status" value="1"/>
</dbReference>
<evidence type="ECO:0000256" key="5">
    <source>
        <dbReference type="ARBA" id="ARBA00023136"/>
    </source>
</evidence>
<keyword evidence="3 6" id="KW-0812">Transmembrane</keyword>
<keyword evidence="2" id="KW-1003">Cell membrane</keyword>
<dbReference type="AlphaFoldDB" id="A0A419N4H4"/>
<dbReference type="InterPro" id="IPR050367">
    <property type="entry name" value="APC_superfamily"/>
</dbReference>
<dbReference type="PIRSF" id="PIRSF006060">
    <property type="entry name" value="AA_transporter"/>
    <property type="match status" value="1"/>
</dbReference>
<dbReference type="PANTHER" id="PTHR42770">
    <property type="entry name" value="AMINO ACID TRANSPORTER-RELATED"/>
    <property type="match status" value="1"/>
</dbReference>
<sequence length="448" mass="49065">MSVEQFGYKQELHRTLTLKDLLVYGMIFMVPIAPFGVFGYVWEGSNGMVALAYLIGMVAMFFTAMSYWAMSRAFPVSGSVYAYAQRGIHETVGFFAGWLILLDYILVPSLLYIVSAAALAPVLPDVPSWAWIVGFIALNSVVNLVGIQFTAKANNYILFAEIIILSIFVVLGLIALYSGVGAGHLTLEPLYNADKFSLPLVVGAVSIAVLSFLGFDGISTLSEETKGGVDTVGKASLGALLLVGVLFILQTWIAADLAVGMKFSSLDTAFYETANLAGGEWLKQATIWSTAISWGIANALVAQAAVSRILFAMARDKQLPKLLAKVHPRYKTPYVSTLLVGLISLCSGLWFNGNIDNLSRLVNFGALMGFLVLHVAVINHYIIRQKSRNLVLHLLFPVIGFCIIAFVIYEMDWEAKILGLSWLAIGVVYYFVLRVILKRETTLKLEEN</sequence>
<evidence type="ECO:0000256" key="2">
    <source>
        <dbReference type="ARBA" id="ARBA00022475"/>
    </source>
</evidence>
<dbReference type="Proteomes" id="UP000284908">
    <property type="component" value="Unassembled WGS sequence"/>
</dbReference>
<reference evidence="7 8" key="1">
    <citation type="submission" date="2018-09" db="EMBL/GenBank/DDBJ databases">
        <authorList>
            <person name="Le Fleche-Mateos A."/>
        </authorList>
    </citation>
    <scope>NUCLEOTIDE SEQUENCE [LARGE SCALE GENOMIC DNA]</scope>
    <source>
        <strain evidence="7 8">DSM 27399</strain>
    </source>
</reference>
<feature type="transmembrane region" description="Helical" evidence="6">
    <location>
        <begin position="196"/>
        <end position="215"/>
    </location>
</feature>
<keyword evidence="5 6" id="KW-0472">Membrane</keyword>
<dbReference type="Gene3D" id="1.20.1740.10">
    <property type="entry name" value="Amino acid/polyamine transporter I"/>
    <property type="match status" value="1"/>
</dbReference>
<keyword evidence="8" id="KW-1185">Reference proteome</keyword>
<dbReference type="RefSeq" id="WP_120134392.1">
    <property type="nucleotide sequence ID" value="NZ_RAHH01000027.1"/>
</dbReference>
<comment type="subcellular location">
    <subcellularLocation>
        <location evidence="1">Cell membrane</location>
        <topology evidence="1">Multi-pass membrane protein</topology>
    </subcellularLocation>
</comment>
<accession>A0A419N4H4</accession>
<evidence type="ECO:0000256" key="6">
    <source>
        <dbReference type="SAM" id="Phobius"/>
    </source>
</evidence>
<evidence type="ECO:0000313" key="8">
    <source>
        <dbReference type="Proteomes" id="UP000284908"/>
    </source>
</evidence>
<dbReference type="OrthoDB" id="9804700at2"/>
<feature type="transmembrane region" description="Helical" evidence="6">
    <location>
        <begin position="363"/>
        <end position="383"/>
    </location>
</feature>
<protein>
    <submittedName>
        <fullName evidence="7">APC family permease</fullName>
    </submittedName>
</protein>
<feature type="transmembrane region" description="Helical" evidence="6">
    <location>
        <begin position="48"/>
        <end position="70"/>
    </location>
</feature>
<dbReference type="PANTHER" id="PTHR42770:SF16">
    <property type="entry name" value="AMINO ACID PERMEASE"/>
    <property type="match status" value="1"/>
</dbReference>
<comment type="caution">
    <text evidence="7">The sequence shown here is derived from an EMBL/GenBank/DDBJ whole genome shotgun (WGS) entry which is preliminary data.</text>
</comment>
<keyword evidence="4 6" id="KW-1133">Transmembrane helix</keyword>
<evidence type="ECO:0000313" key="7">
    <source>
        <dbReference type="EMBL" id="RJT39824.1"/>
    </source>
</evidence>
<feature type="transmembrane region" description="Helical" evidence="6">
    <location>
        <begin position="332"/>
        <end position="351"/>
    </location>
</feature>
<feature type="transmembrane region" description="Helical" evidence="6">
    <location>
        <begin position="156"/>
        <end position="176"/>
    </location>
</feature>
<organism evidence="7 8">
    <name type="scientific">Rahnella woolbedingensis</name>
    <dbReference type="NCBI Taxonomy" id="1510574"/>
    <lineage>
        <taxon>Bacteria</taxon>
        <taxon>Pseudomonadati</taxon>
        <taxon>Pseudomonadota</taxon>
        <taxon>Gammaproteobacteria</taxon>
        <taxon>Enterobacterales</taxon>
        <taxon>Yersiniaceae</taxon>
        <taxon>Rahnella</taxon>
    </lineage>
</organism>
<feature type="transmembrane region" description="Helical" evidence="6">
    <location>
        <begin position="415"/>
        <end position="437"/>
    </location>
</feature>